<accession>A0AAD9PYS9</accession>
<proteinExistence type="predicted"/>
<protein>
    <recommendedName>
        <fullName evidence="1">ISXO2-like transposase domain-containing protein</fullName>
    </recommendedName>
</protein>
<dbReference type="PANTHER" id="PTHR47163:SF2">
    <property type="entry name" value="SI:DKEY-17M8.2"/>
    <property type="match status" value="1"/>
</dbReference>
<dbReference type="InterPro" id="IPR053164">
    <property type="entry name" value="IS1016-like_transposase"/>
</dbReference>
<sequence length="292" mass="34107">MYTVKCRKTTGVQTGCSTADLKDQSTQCGSTKGSYLRNEKKENFTNYENLLQNYLWDKDFTLSWLKDEGLIAPSRICTIFGSEMKLVKSGDRSDGYYWECRKQVNGKRHRCERSIREGSWFEKADLTIEEVLKFTYWWCQEMNQWQIKQQLQLGSHTAVDWDMFCREVCEVALFDGREKIGGPGKFVQIDESKIGKRKYHRGHVVEGQWVFGGIEEDSRKYFIATVEDRKEETLLNLIKQWIEPGTTITSDCWKGYVNLSRHGYIHKTVNHSVEFVNEEGFHTTRLRVIGGK</sequence>
<dbReference type="Pfam" id="PF12762">
    <property type="entry name" value="DDE_Tnp_IS1595"/>
    <property type="match status" value="1"/>
</dbReference>
<dbReference type="AlphaFoldDB" id="A0AAD9PYS9"/>
<dbReference type="InterPro" id="IPR024445">
    <property type="entry name" value="Tnp_ISXO2-like"/>
</dbReference>
<evidence type="ECO:0000313" key="2">
    <source>
        <dbReference type="EMBL" id="KAK2551531.1"/>
    </source>
</evidence>
<name>A0AAD9PYS9_ACRCE</name>
<evidence type="ECO:0000313" key="3">
    <source>
        <dbReference type="Proteomes" id="UP001249851"/>
    </source>
</evidence>
<organism evidence="2 3">
    <name type="scientific">Acropora cervicornis</name>
    <name type="common">Staghorn coral</name>
    <dbReference type="NCBI Taxonomy" id="6130"/>
    <lineage>
        <taxon>Eukaryota</taxon>
        <taxon>Metazoa</taxon>
        <taxon>Cnidaria</taxon>
        <taxon>Anthozoa</taxon>
        <taxon>Hexacorallia</taxon>
        <taxon>Scleractinia</taxon>
        <taxon>Astrocoeniina</taxon>
        <taxon>Acroporidae</taxon>
        <taxon>Acropora</taxon>
    </lineage>
</organism>
<dbReference type="Proteomes" id="UP001249851">
    <property type="component" value="Unassembled WGS sequence"/>
</dbReference>
<dbReference type="EMBL" id="JARQWQ010000096">
    <property type="protein sequence ID" value="KAK2551531.1"/>
    <property type="molecule type" value="Genomic_DNA"/>
</dbReference>
<dbReference type="PANTHER" id="PTHR47163">
    <property type="entry name" value="DDE_TNP_IS1595 DOMAIN-CONTAINING PROTEIN"/>
    <property type="match status" value="1"/>
</dbReference>
<feature type="domain" description="ISXO2-like transposase" evidence="1">
    <location>
        <begin position="179"/>
        <end position="292"/>
    </location>
</feature>
<reference evidence="2" key="2">
    <citation type="journal article" date="2023" name="Science">
        <title>Genomic signatures of disease resistance in endangered staghorn corals.</title>
        <authorList>
            <person name="Vollmer S.V."/>
            <person name="Selwyn J.D."/>
            <person name="Despard B.A."/>
            <person name="Roesel C.L."/>
        </authorList>
    </citation>
    <scope>NUCLEOTIDE SEQUENCE</scope>
    <source>
        <strain evidence="2">K2</strain>
    </source>
</reference>
<evidence type="ECO:0000259" key="1">
    <source>
        <dbReference type="SMART" id="SM01126"/>
    </source>
</evidence>
<comment type="caution">
    <text evidence="2">The sequence shown here is derived from an EMBL/GenBank/DDBJ whole genome shotgun (WGS) entry which is preliminary data.</text>
</comment>
<gene>
    <name evidence="2" type="ORF">P5673_027499</name>
</gene>
<dbReference type="SMART" id="SM01126">
    <property type="entry name" value="DDE_Tnp_IS1595"/>
    <property type="match status" value="1"/>
</dbReference>
<keyword evidence="3" id="KW-1185">Reference proteome</keyword>
<reference evidence="2" key="1">
    <citation type="journal article" date="2023" name="G3 (Bethesda)">
        <title>Whole genome assembly and annotation of the endangered Caribbean coral Acropora cervicornis.</title>
        <authorList>
            <person name="Selwyn J.D."/>
            <person name="Vollmer S.V."/>
        </authorList>
    </citation>
    <scope>NUCLEOTIDE SEQUENCE</scope>
    <source>
        <strain evidence="2">K2</strain>
    </source>
</reference>